<organism evidence="2 3">
    <name type="scientific">Streptomyces atratus</name>
    <dbReference type="NCBI Taxonomy" id="1893"/>
    <lineage>
        <taxon>Bacteria</taxon>
        <taxon>Bacillati</taxon>
        <taxon>Actinomycetota</taxon>
        <taxon>Actinomycetes</taxon>
        <taxon>Kitasatosporales</taxon>
        <taxon>Streptomycetaceae</taxon>
        <taxon>Streptomyces</taxon>
    </lineage>
</organism>
<name>A0A1K2F5Q4_STRAR</name>
<evidence type="ECO:0000256" key="1">
    <source>
        <dbReference type="SAM" id="MobiDB-lite"/>
    </source>
</evidence>
<feature type="compositionally biased region" description="Basic residues" evidence="1">
    <location>
        <begin position="1"/>
        <end position="23"/>
    </location>
</feature>
<dbReference type="STRING" id="1893.SAMN02787144_103337"/>
<feature type="region of interest" description="Disordered" evidence="1">
    <location>
        <begin position="1"/>
        <end position="30"/>
    </location>
</feature>
<dbReference type="Proteomes" id="UP000181909">
    <property type="component" value="Unassembled WGS sequence"/>
</dbReference>
<feature type="region of interest" description="Disordered" evidence="1">
    <location>
        <begin position="64"/>
        <end position="94"/>
    </location>
</feature>
<evidence type="ECO:0000313" key="3">
    <source>
        <dbReference type="Proteomes" id="UP000181909"/>
    </source>
</evidence>
<accession>A0A1K2F5Q4</accession>
<evidence type="ECO:0000313" key="2">
    <source>
        <dbReference type="EMBL" id="SFY43073.1"/>
    </source>
</evidence>
<proteinExistence type="predicted"/>
<sequence>MGRRRNLGTGVHHAHGPGGRRRGPNPVGQDLTTLGLTDPEGLVEKLTGCGWLSIPGTAGDLLASRPENPTPISLPSLAPHEGKADPFTSGKKMRPKLSGWAQKVAHRQRRTITMTATVRVFRRTAAISVAAASAPRRGWSVSVALFTGVTSVDPDSAGTIHSPSPA</sequence>
<gene>
    <name evidence="2" type="ORF">SAMN02787144_103337</name>
</gene>
<reference evidence="2 3" key="1">
    <citation type="submission" date="2016-11" db="EMBL/GenBank/DDBJ databases">
        <authorList>
            <person name="Jaros S."/>
            <person name="Januszkiewicz K."/>
            <person name="Wedrychowicz H."/>
        </authorList>
    </citation>
    <scope>NUCLEOTIDE SEQUENCE [LARGE SCALE GENOMIC DNA]</scope>
    <source>
        <strain evidence="2 3">OK807</strain>
    </source>
</reference>
<protein>
    <submittedName>
        <fullName evidence="2">Uncharacterized protein</fullName>
    </submittedName>
</protein>
<dbReference type="EMBL" id="FPJO01000033">
    <property type="protein sequence ID" value="SFY43073.1"/>
    <property type="molecule type" value="Genomic_DNA"/>
</dbReference>
<dbReference type="RefSeq" id="WP_256260341.1">
    <property type="nucleotide sequence ID" value="NZ_CP108277.1"/>
</dbReference>
<dbReference type="AlphaFoldDB" id="A0A1K2F5Q4"/>